<keyword evidence="9" id="KW-1185">Reference proteome</keyword>
<comment type="subcellular location">
    <subcellularLocation>
        <location evidence="1">Membrane</location>
        <topology evidence="1">Multi-pass membrane protein</topology>
    </subcellularLocation>
</comment>
<feature type="transmembrane region" description="Helical" evidence="6">
    <location>
        <begin position="310"/>
        <end position="329"/>
    </location>
</feature>
<feature type="transmembrane region" description="Helical" evidence="6">
    <location>
        <begin position="86"/>
        <end position="106"/>
    </location>
</feature>
<accession>A0A1I6KCQ7</accession>
<evidence type="ECO:0000256" key="3">
    <source>
        <dbReference type="ARBA" id="ARBA00022692"/>
    </source>
</evidence>
<evidence type="ECO:0000313" key="8">
    <source>
        <dbReference type="EMBL" id="SFR89001.1"/>
    </source>
</evidence>
<dbReference type="AlphaFoldDB" id="A0A1I6KCQ7"/>
<evidence type="ECO:0000256" key="4">
    <source>
        <dbReference type="ARBA" id="ARBA00022989"/>
    </source>
</evidence>
<dbReference type="Gene3D" id="1.20.1250.20">
    <property type="entry name" value="MFS general substrate transporter like domains"/>
    <property type="match status" value="2"/>
</dbReference>
<feature type="transmembrane region" description="Helical" evidence="6">
    <location>
        <begin position="373"/>
        <end position="394"/>
    </location>
</feature>
<gene>
    <name evidence="8" type="ORF">SAMN05192580_1576</name>
</gene>
<feature type="transmembrane region" description="Helical" evidence="6">
    <location>
        <begin position="276"/>
        <end position="298"/>
    </location>
</feature>
<evidence type="ECO:0000256" key="2">
    <source>
        <dbReference type="ARBA" id="ARBA00022448"/>
    </source>
</evidence>
<evidence type="ECO:0000256" key="5">
    <source>
        <dbReference type="ARBA" id="ARBA00023136"/>
    </source>
</evidence>
<dbReference type="InterPro" id="IPR011701">
    <property type="entry name" value="MFS"/>
</dbReference>
<dbReference type="EMBL" id="FOZG01000001">
    <property type="protein sequence ID" value="SFR89001.1"/>
    <property type="molecule type" value="Genomic_DNA"/>
</dbReference>
<feature type="transmembrane region" description="Helical" evidence="6">
    <location>
        <begin position="144"/>
        <end position="168"/>
    </location>
</feature>
<protein>
    <submittedName>
        <fullName evidence="8">Nitrate/nitrite transporter NarK</fullName>
    </submittedName>
</protein>
<dbReference type="PANTHER" id="PTHR23505:SF79">
    <property type="entry name" value="PROTEIN SPINSTER"/>
    <property type="match status" value="1"/>
</dbReference>
<feature type="domain" description="Major facilitator superfamily (MFS) profile" evidence="7">
    <location>
        <begin position="20"/>
        <end position="432"/>
    </location>
</feature>
<keyword evidence="2" id="KW-0813">Transport</keyword>
<reference evidence="8 9" key="1">
    <citation type="submission" date="2016-10" db="EMBL/GenBank/DDBJ databases">
        <authorList>
            <person name="de Groot N.N."/>
        </authorList>
    </citation>
    <scope>NUCLEOTIDE SEQUENCE [LARGE SCALE GENOMIC DNA]</scope>
    <source>
        <strain evidence="8 9">S5-249</strain>
    </source>
</reference>
<feature type="transmembrane region" description="Helical" evidence="6">
    <location>
        <begin position="188"/>
        <end position="209"/>
    </location>
</feature>
<dbReference type="STRING" id="1166337.SAMN05192580_1576"/>
<dbReference type="InterPro" id="IPR044770">
    <property type="entry name" value="MFS_spinster-like"/>
</dbReference>
<dbReference type="RefSeq" id="WP_242653354.1">
    <property type="nucleotide sequence ID" value="NZ_FOZG01000001.1"/>
</dbReference>
<feature type="transmembrane region" description="Helical" evidence="6">
    <location>
        <begin position="16"/>
        <end position="38"/>
    </location>
</feature>
<dbReference type="PROSITE" id="PS50850">
    <property type="entry name" value="MFS"/>
    <property type="match status" value="1"/>
</dbReference>
<keyword evidence="3 6" id="KW-0812">Transmembrane</keyword>
<organism evidence="8 9">
    <name type="scientific">Sphingomonas jatrophae</name>
    <dbReference type="NCBI Taxonomy" id="1166337"/>
    <lineage>
        <taxon>Bacteria</taxon>
        <taxon>Pseudomonadati</taxon>
        <taxon>Pseudomonadota</taxon>
        <taxon>Alphaproteobacteria</taxon>
        <taxon>Sphingomonadales</taxon>
        <taxon>Sphingomonadaceae</taxon>
        <taxon>Sphingomonas</taxon>
    </lineage>
</organism>
<keyword evidence="5 6" id="KW-0472">Membrane</keyword>
<dbReference type="Proteomes" id="UP000198824">
    <property type="component" value="Unassembled WGS sequence"/>
</dbReference>
<feature type="transmembrane region" description="Helical" evidence="6">
    <location>
        <begin position="58"/>
        <end position="79"/>
    </location>
</feature>
<dbReference type="SUPFAM" id="SSF103473">
    <property type="entry name" value="MFS general substrate transporter"/>
    <property type="match status" value="1"/>
</dbReference>
<feature type="transmembrane region" description="Helical" evidence="6">
    <location>
        <begin position="239"/>
        <end position="261"/>
    </location>
</feature>
<evidence type="ECO:0000313" key="9">
    <source>
        <dbReference type="Proteomes" id="UP000198824"/>
    </source>
</evidence>
<dbReference type="PANTHER" id="PTHR23505">
    <property type="entry name" value="SPINSTER"/>
    <property type="match status" value="1"/>
</dbReference>
<feature type="transmembrane region" description="Helical" evidence="6">
    <location>
        <begin position="335"/>
        <end position="352"/>
    </location>
</feature>
<keyword evidence="4 6" id="KW-1133">Transmembrane helix</keyword>
<proteinExistence type="predicted"/>
<dbReference type="GO" id="GO:0016020">
    <property type="term" value="C:membrane"/>
    <property type="evidence" value="ECO:0007669"/>
    <property type="project" value="UniProtKB-SubCell"/>
</dbReference>
<evidence type="ECO:0000256" key="6">
    <source>
        <dbReference type="SAM" id="Phobius"/>
    </source>
</evidence>
<sequence length="442" mass="46748">MSVQDPAAGRYPRPALAWLSVAILFILYIRSLADRYLIALVVDPIKQDVGITDFQISLLQGPAFAVLYCLFAIPVGLALDRYNRRWVLFLSVLVWSVGAAACGMASTFAALAVARALVGGGESGFSTGAYSIIGDSFPPSRLSLAMSVFVMGGIMGAGIVFLLGGPFVQFVLSGGASHWPLMASFAPWQQAFILTGVPGIAMAFLVLLVTEPVRQARATPAGGAGYGEAIRFLGRHKRLFWGIFLGFGMAYTSTISLQLWLPAYFARVHGWPTSQIGVVLGVAQMLAALSLPLHGAIVNRFYKAGRRDAPLFWCIIAIAIAAPCALIALTASNPWVTVVMFGCYMTFILATASMGPAATQVVTPQALRGRVSAIYVLTTGLIGMSVGPALVGYLTDHVFGSPQAVGTSLVVIVLGMLIPAALLFVAGRQQMRQLLEADAVTA</sequence>
<dbReference type="InterPro" id="IPR036259">
    <property type="entry name" value="MFS_trans_sf"/>
</dbReference>
<evidence type="ECO:0000259" key="7">
    <source>
        <dbReference type="PROSITE" id="PS50850"/>
    </source>
</evidence>
<dbReference type="InterPro" id="IPR020846">
    <property type="entry name" value="MFS_dom"/>
</dbReference>
<evidence type="ECO:0000256" key="1">
    <source>
        <dbReference type="ARBA" id="ARBA00004141"/>
    </source>
</evidence>
<name>A0A1I6KCQ7_9SPHN</name>
<dbReference type="Pfam" id="PF07690">
    <property type="entry name" value="MFS_1"/>
    <property type="match status" value="1"/>
</dbReference>
<feature type="transmembrane region" description="Helical" evidence="6">
    <location>
        <begin position="112"/>
        <end position="132"/>
    </location>
</feature>
<dbReference type="GO" id="GO:0022857">
    <property type="term" value="F:transmembrane transporter activity"/>
    <property type="evidence" value="ECO:0007669"/>
    <property type="project" value="InterPro"/>
</dbReference>
<feature type="transmembrane region" description="Helical" evidence="6">
    <location>
        <begin position="406"/>
        <end position="426"/>
    </location>
</feature>